<keyword evidence="2" id="KW-0238">DNA-binding</keyword>
<dbReference type="Pfam" id="PF01022">
    <property type="entry name" value="HTH_5"/>
    <property type="match status" value="1"/>
</dbReference>
<dbReference type="GO" id="GO:0003677">
    <property type="term" value="F:DNA binding"/>
    <property type="evidence" value="ECO:0007669"/>
    <property type="project" value="UniProtKB-KW"/>
</dbReference>
<dbReference type="InterPro" id="IPR011991">
    <property type="entry name" value="ArsR-like_HTH"/>
</dbReference>
<dbReference type="CDD" id="cd00090">
    <property type="entry name" value="HTH_ARSR"/>
    <property type="match status" value="1"/>
</dbReference>
<dbReference type="PRINTS" id="PR00778">
    <property type="entry name" value="HTHARSR"/>
</dbReference>
<gene>
    <name evidence="5" type="ORF">SAMN05192557_1641</name>
</gene>
<dbReference type="InterPro" id="IPR001845">
    <property type="entry name" value="HTH_ArsR_DNA-bd_dom"/>
</dbReference>
<dbReference type="NCBIfam" id="NF033788">
    <property type="entry name" value="HTH_metalloreg"/>
    <property type="match status" value="1"/>
</dbReference>
<proteinExistence type="predicted"/>
<dbReference type="SUPFAM" id="SSF46785">
    <property type="entry name" value="Winged helix' DNA-binding domain"/>
    <property type="match status" value="1"/>
</dbReference>
<dbReference type="Gene3D" id="1.10.10.10">
    <property type="entry name" value="Winged helix-like DNA-binding domain superfamily/Winged helix DNA-binding domain"/>
    <property type="match status" value="1"/>
</dbReference>
<dbReference type="PROSITE" id="PS50987">
    <property type="entry name" value="HTH_ARSR_2"/>
    <property type="match status" value="1"/>
</dbReference>
<dbReference type="OrthoDB" id="9794330at2"/>
<evidence type="ECO:0000313" key="6">
    <source>
        <dbReference type="Proteomes" id="UP000243605"/>
    </source>
</evidence>
<dbReference type="EMBL" id="FOIT01000005">
    <property type="protein sequence ID" value="SEW10953.1"/>
    <property type="molecule type" value="Genomic_DNA"/>
</dbReference>
<dbReference type="RefSeq" id="WP_091475649.1">
    <property type="nucleotide sequence ID" value="NZ_FOIT01000005.1"/>
</dbReference>
<evidence type="ECO:0000313" key="5">
    <source>
        <dbReference type="EMBL" id="SEW10953.1"/>
    </source>
</evidence>
<sequence length="96" mass="11096">MTEKDKLQHAARLFKVLGDETRLSILHLLAENEANVTTISERLNIEQSNVSHQLKTLKTNRLVQSRREGKSNIYFLDDHHVHGMLEQVIAHVEEDI</sequence>
<evidence type="ECO:0000256" key="3">
    <source>
        <dbReference type="ARBA" id="ARBA00023163"/>
    </source>
</evidence>
<accession>A0A662Z4I3</accession>
<dbReference type="Proteomes" id="UP000243605">
    <property type="component" value="Unassembled WGS sequence"/>
</dbReference>
<organism evidence="5 6">
    <name type="scientific">Aliicoccus persicus</name>
    <dbReference type="NCBI Taxonomy" id="930138"/>
    <lineage>
        <taxon>Bacteria</taxon>
        <taxon>Bacillati</taxon>
        <taxon>Bacillota</taxon>
        <taxon>Bacilli</taxon>
        <taxon>Bacillales</taxon>
        <taxon>Staphylococcaceae</taxon>
        <taxon>Aliicoccus</taxon>
    </lineage>
</organism>
<evidence type="ECO:0000256" key="1">
    <source>
        <dbReference type="ARBA" id="ARBA00023015"/>
    </source>
</evidence>
<dbReference type="PANTHER" id="PTHR43132">
    <property type="entry name" value="ARSENICAL RESISTANCE OPERON REPRESSOR ARSR-RELATED"/>
    <property type="match status" value="1"/>
</dbReference>
<dbReference type="GO" id="GO:0003700">
    <property type="term" value="F:DNA-binding transcription factor activity"/>
    <property type="evidence" value="ECO:0007669"/>
    <property type="project" value="InterPro"/>
</dbReference>
<keyword evidence="1" id="KW-0805">Transcription regulation</keyword>
<dbReference type="InterPro" id="IPR036388">
    <property type="entry name" value="WH-like_DNA-bd_sf"/>
</dbReference>
<reference evidence="5 6" key="1">
    <citation type="submission" date="2016-10" db="EMBL/GenBank/DDBJ databases">
        <authorList>
            <person name="Varghese N."/>
            <person name="Submissions S."/>
        </authorList>
    </citation>
    <scope>NUCLEOTIDE SEQUENCE [LARGE SCALE GENOMIC DNA]</scope>
    <source>
        <strain evidence="5 6">IBRC-M10081</strain>
    </source>
</reference>
<dbReference type="AlphaFoldDB" id="A0A662Z4I3"/>
<dbReference type="InterPro" id="IPR051011">
    <property type="entry name" value="Metal_resp_trans_reg"/>
</dbReference>
<feature type="domain" description="HTH arsR-type" evidence="4">
    <location>
        <begin position="2"/>
        <end position="96"/>
    </location>
</feature>
<dbReference type="PANTHER" id="PTHR43132:SF6">
    <property type="entry name" value="HTH-TYPE TRANSCRIPTIONAL REPRESSOR CZRA"/>
    <property type="match status" value="1"/>
</dbReference>
<dbReference type="SMART" id="SM00418">
    <property type="entry name" value="HTH_ARSR"/>
    <property type="match status" value="1"/>
</dbReference>
<dbReference type="InterPro" id="IPR036390">
    <property type="entry name" value="WH_DNA-bd_sf"/>
</dbReference>
<name>A0A662Z4I3_9STAP</name>
<evidence type="ECO:0000259" key="4">
    <source>
        <dbReference type="PROSITE" id="PS50987"/>
    </source>
</evidence>
<keyword evidence="6" id="KW-1185">Reference proteome</keyword>
<protein>
    <submittedName>
        <fullName evidence="5">Transcriptional regulator, ArsR family</fullName>
    </submittedName>
</protein>
<keyword evidence="3" id="KW-0804">Transcription</keyword>
<evidence type="ECO:0000256" key="2">
    <source>
        <dbReference type="ARBA" id="ARBA00023125"/>
    </source>
</evidence>